<evidence type="ECO:0000313" key="12">
    <source>
        <dbReference type="Proteomes" id="UP000094067"/>
    </source>
</evidence>
<keyword evidence="5 7" id="KW-1133">Transmembrane helix</keyword>
<feature type="domain" description="ABC transmembrane type-1" evidence="8">
    <location>
        <begin position="83"/>
        <end position="303"/>
    </location>
</feature>
<dbReference type="EMBL" id="MCGH01000002">
    <property type="protein sequence ID" value="ODM07172.1"/>
    <property type="molecule type" value="Genomic_DNA"/>
</dbReference>
<reference evidence="9 12" key="1">
    <citation type="submission" date="2016-07" db="EMBL/GenBank/DDBJ databases">
        <title>Characterization of isolates of Eisenbergiella tayi derived from blood cultures, using whole genome sequencing.</title>
        <authorList>
            <person name="Burdz T."/>
            <person name="Wiebe D."/>
            <person name="Huynh C."/>
            <person name="Bernard K."/>
        </authorList>
    </citation>
    <scope>NUCLEOTIDE SEQUENCE [LARGE SCALE GENOMIC DNA]</scope>
    <source>
        <strain evidence="9 12">NML 110608</strain>
    </source>
</reference>
<dbReference type="PATRIC" id="fig|1432052.4.peg.3413"/>
<dbReference type="AlphaFoldDB" id="A0A1E3UQ35"/>
<dbReference type="GO" id="GO:0005886">
    <property type="term" value="C:plasma membrane"/>
    <property type="evidence" value="ECO:0007669"/>
    <property type="project" value="UniProtKB-SubCell"/>
</dbReference>
<dbReference type="InterPro" id="IPR035906">
    <property type="entry name" value="MetI-like_sf"/>
</dbReference>
<comment type="caution">
    <text evidence="11">The sequence shown here is derived from an EMBL/GenBank/DDBJ whole genome shotgun (WGS) entry which is preliminary data.</text>
</comment>
<feature type="transmembrane region" description="Helical" evidence="7">
    <location>
        <begin position="184"/>
        <end position="203"/>
    </location>
</feature>
<dbReference type="InterPro" id="IPR050809">
    <property type="entry name" value="UgpAE/MalFG_permease"/>
</dbReference>
<evidence type="ECO:0000256" key="7">
    <source>
        <dbReference type="RuleBase" id="RU363032"/>
    </source>
</evidence>
<accession>A0A1E3UQ35</accession>
<dbReference type="RefSeq" id="WP_069152880.1">
    <property type="nucleotide sequence ID" value="NZ_DBFYTW010000213.1"/>
</dbReference>
<dbReference type="PANTHER" id="PTHR43227:SF11">
    <property type="entry name" value="BLL4140 PROTEIN"/>
    <property type="match status" value="1"/>
</dbReference>
<organism evidence="11 13">
    <name type="scientific">Eisenbergiella tayi</name>
    <dbReference type="NCBI Taxonomy" id="1432052"/>
    <lineage>
        <taxon>Bacteria</taxon>
        <taxon>Bacillati</taxon>
        <taxon>Bacillota</taxon>
        <taxon>Clostridia</taxon>
        <taxon>Lachnospirales</taxon>
        <taxon>Lachnospiraceae</taxon>
        <taxon>Eisenbergiella</taxon>
    </lineage>
</organism>
<keyword evidence="9" id="KW-0762">Sugar transport</keyword>
<dbReference type="Proteomes" id="UP000094067">
    <property type="component" value="Unassembled WGS sequence"/>
</dbReference>
<evidence type="ECO:0000256" key="1">
    <source>
        <dbReference type="ARBA" id="ARBA00004651"/>
    </source>
</evidence>
<evidence type="ECO:0000313" key="14">
    <source>
        <dbReference type="Proteomes" id="UP000094869"/>
    </source>
</evidence>
<keyword evidence="3" id="KW-1003">Cell membrane</keyword>
<dbReference type="PROSITE" id="PS50928">
    <property type="entry name" value="ABC_TM1"/>
    <property type="match status" value="1"/>
</dbReference>
<evidence type="ECO:0000256" key="6">
    <source>
        <dbReference type="ARBA" id="ARBA00023136"/>
    </source>
</evidence>
<dbReference type="InterPro" id="IPR000515">
    <property type="entry name" value="MetI-like"/>
</dbReference>
<feature type="transmembrane region" description="Helical" evidence="7">
    <location>
        <begin position="87"/>
        <end position="108"/>
    </location>
</feature>
<protein>
    <submittedName>
        <fullName evidence="9">Putative multiple-sugar transport system permease YteP</fullName>
    </submittedName>
    <submittedName>
        <fullName evidence="11">Sugar ABC transporter permease</fullName>
    </submittedName>
</protein>
<dbReference type="PANTHER" id="PTHR43227">
    <property type="entry name" value="BLL4140 PROTEIN"/>
    <property type="match status" value="1"/>
</dbReference>
<feature type="transmembrane region" description="Helical" evidence="7">
    <location>
        <begin position="20"/>
        <end position="39"/>
    </location>
</feature>
<dbReference type="Gene3D" id="1.10.3720.10">
    <property type="entry name" value="MetI-like"/>
    <property type="match status" value="1"/>
</dbReference>
<sequence length="317" mass="35462">MGLNSKKKKGVRKRSLKRQLPFYLMMAPGLFFIGLLFYLPMPGVILAFKDYNPVDGLFGSKWVDPLFTNFEFFFKSETARTVTVNTLVYNTLEAVLVTVCAVALAILLNEVGNKYLSAAYKGAILLPTFLSWVVIQYILFGLLSVDRGIVNHVITGLGGEEVYWYSEPAYWRVIMPLAYVWKNVGYYSVLYVAAIAGINTDYYEAAQLDGASKWQQIKYVTLPLIRPTVIVLSLLWVGKLFNGGLGDWNAFYTLPNDAGALYKATDVIDTYVFRSLKKINDYGMSAAVGLYQSVIGFALVLLSNMVIKKIDPDSALF</sequence>
<feature type="transmembrane region" description="Helical" evidence="7">
    <location>
        <begin position="120"/>
        <end position="140"/>
    </location>
</feature>
<comment type="similarity">
    <text evidence="7">Belongs to the binding-protein-dependent transport system permease family.</text>
</comment>
<dbReference type="Pfam" id="PF00528">
    <property type="entry name" value="BPD_transp_1"/>
    <property type="match status" value="1"/>
</dbReference>
<keyword evidence="4 7" id="KW-0812">Transmembrane</keyword>
<dbReference type="CDD" id="cd06261">
    <property type="entry name" value="TM_PBP2"/>
    <property type="match status" value="1"/>
</dbReference>
<evidence type="ECO:0000313" key="10">
    <source>
        <dbReference type="EMBL" id="ODR50175.1"/>
    </source>
</evidence>
<reference evidence="10 14" key="2">
    <citation type="submission" date="2016-08" db="EMBL/GenBank/DDBJ databases">
        <title>Characterization of Isolates of Eisenbergiella tayi Derived from Blood Cultures, Using Whole Genome Sequencing.</title>
        <authorList>
            <person name="Bernier A.-M."/>
            <person name="Burdz T."/>
            <person name="Wiebe D."/>
            <person name="Bernard K."/>
        </authorList>
    </citation>
    <scope>NUCLEOTIDE SEQUENCE [LARGE SCALE GENOMIC DNA]</scope>
    <source>
        <strain evidence="10 14">NML120146</strain>
    </source>
</reference>
<evidence type="ECO:0000259" key="8">
    <source>
        <dbReference type="PROSITE" id="PS50928"/>
    </source>
</evidence>
<name>A0A1E3UQ35_9FIRM</name>
<keyword evidence="2 7" id="KW-0813">Transport</keyword>
<feature type="transmembrane region" description="Helical" evidence="7">
    <location>
        <begin position="224"/>
        <end position="241"/>
    </location>
</feature>
<evidence type="ECO:0000313" key="11">
    <source>
        <dbReference type="EMBL" id="ODR55149.1"/>
    </source>
</evidence>
<feature type="transmembrane region" description="Helical" evidence="7">
    <location>
        <begin position="282"/>
        <end position="302"/>
    </location>
</feature>
<evidence type="ECO:0000313" key="9">
    <source>
        <dbReference type="EMBL" id="ODM07172.1"/>
    </source>
</evidence>
<evidence type="ECO:0000256" key="4">
    <source>
        <dbReference type="ARBA" id="ARBA00022692"/>
    </source>
</evidence>
<dbReference type="EMBL" id="MEHD01000036">
    <property type="protein sequence ID" value="ODR50175.1"/>
    <property type="molecule type" value="Genomic_DNA"/>
</dbReference>
<reference evidence="11 13" key="3">
    <citation type="submission" date="2016-08" db="EMBL/GenBank/DDBJ databases">
        <authorList>
            <person name="Seilhamer J.J."/>
        </authorList>
    </citation>
    <scope>NUCLEOTIDE SEQUENCE [LARGE SCALE GENOMIC DNA]</scope>
    <source>
        <strain evidence="11 13">NML150140-1</strain>
    </source>
</reference>
<evidence type="ECO:0000256" key="3">
    <source>
        <dbReference type="ARBA" id="ARBA00022475"/>
    </source>
</evidence>
<keyword evidence="14" id="KW-1185">Reference proteome</keyword>
<dbReference type="Proteomes" id="UP000094271">
    <property type="component" value="Unassembled WGS sequence"/>
</dbReference>
<keyword evidence="6 7" id="KW-0472">Membrane</keyword>
<evidence type="ECO:0000313" key="13">
    <source>
        <dbReference type="Proteomes" id="UP000094271"/>
    </source>
</evidence>
<evidence type="ECO:0000256" key="5">
    <source>
        <dbReference type="ARBA" id="ARBA00022989"/>
    </source>
</evidence>
<dbReference type="EMBL" id="MEHA01000002">
    <property type="protein sequence ID" value="ODR55149.1"/>
    <property type="molecule type" value="Genomic_DNA"/>
</dbReference>
<dbReference type="GO" id="GO:0055085">
    <property type="term" value="P:transmembrane transport"/>
    <property type="evidence" value="ECO:0007669"/>
    <property type="project" value="InterPro"/>
</dbReference>
<proteinExistence type="inferred from homology"/>
<evidence type="ECO:0000256" key="2">
    <source>
        <dbReference type="ARBA" id="ARBA00022448"/>
    </source>
</evidence>
<gene>
    <name evidence="9" type="primary">yteP_57</name>
    <name evidence="11" type="ORF">BEI59_04350</name>
    <name evidence="9" type="ORF">BEI61_03062</name>
    <name evidence="10" type="ORF">BEI63_24125</name>
</gene>
<comment type="subcellular location">
    <subcellularLocation>
        <location evidence="1 7">Cell membrane</location>
        <topology evidence="1 7">Multi-pass membrane protein</topology>
    </subcellularLocation>
</comment>
<dbReference type="Proteomes" id="UP000094869">
    <property type="component" value="Unassembled WGS sequence"/>
</dbReference>
<dbReference type="SUPFAM" id="SSF161098">
    <property type="entry name" value="MetI-like"/>
    <property type="match status" value="1"/>
</dbReference>